<dbReference type="PATRIC" id="fig|555500.3.peg.1496"/>
<evidence type="ECO:0000256" key="6">
    <source>
        <dbReference type="SAM" id="Phobius"/>
    </source>
</evidence>
<dbReference type="Proteomes" id="UP000007364">
    <property type="component" value="Unassembled WGS sequence"/>
</dbReference>
<dbReference type="InterPro" id="IPR022791">
    <property type="entry name" value="L-PG_synthase/AglD"/>
</dbReference>
<gene>
    <name evidence="7" type="ORF">I215_07217</name>
</gene>
<comment type="subcellular location">
    <subcellularLocation>
        <location evidence="1">Cell membrane</location>
        <topology evidence="1">Multi-pass membrane protein</topology>
    </subcellularLocation>
</comment>
<dbReference type="STRING" id="555500.I215_07217"/>
<evidence type="ECO:0000313" key="7">
    <source>
        <dbReference type="EMBL" id="EKF55480.1"/>
    </source>
</evidence>
<dbReference type="NCBIfam" id="TIGR00374">
    <property type="entry name" value="flippase-like domain"/>
    <property type="match status" value="1"/>
</dbReference>
<keyword evidence="4 6" id="KW-1133">Transmembrane helix</keyword>
<comment type="caution">
    <text evidence="7">The sequence shown here is derived from an EMBL/GenBank/DDBJ whole genome shotgun (WGS) entry which is preliminary data.</text>
</comment>
<sequence length="321" mass="35571">MNSRLKNILKNTLPLLLGVFLIGYSYSITSAEDRKNIVEAIKEANYFWVIISLILGLLSHLCRAVRWNLLLKPLGYQPRLINNIMAIFTAYLANLGIPRSGELLRATTISTYENIPFQKGFGTIIAERVIDVIMLLLIVLITGILQTEIILDYFAAKQINYIKLIALGVGLLIFGSLFLFFIKKAKSGILLKIKHIVQGLIEGVSSVFQMKNKGLFIIYTIAIWVLYIAMFWVVKFSIPQTADLPVSAILAAFVAGAFAMTATNGGIGLYPIAVSNILLIYGISKTTGDAFGWIMWSSQTIMVVLFGAISFLLLPIINKNK</sequence>
<feature type="transmembrane region" description="Helical" evidence="6">
    <location>
        <begin position="46"/>
        <end position="65"/>
    </location>
</feature>
<accession>K2PSE5</accession>
<keyword evidence="2" id="KW-1003">Cell membrane</keyword>
<evidence type="ECO:0000256" key="2">
    <source>
        <dbReference type="ARBA" id="ARBA00022475"/>
    </source>
</evidence>
<evidence type="ECO:0000256" key="4">
    <source>
        <dbReference type="ARBA" id="ARBA00022989"/>
    </source>
</evidence>
<keyword evidence="5 6" id="KW-0472">Membrane</keyword>
<feature type="transmembrane region" description="Helical" evidence="6">
    <location>
        <begin position="132"/>
        <end position="155"/>
    </location>
</feature>
<dbReference type="AlphaFoldDB" id="K2PSE5"/>
<dbReference type="EMBL" id="AMSG01000007">
    <property type="protein sequence ID" value="EKF55480.1"/>
    <property type="molecule type" value="Genomic_DNA"/>
</dbReference>
<evidence type="ECO:0000256" key="5">
    <source>
        <dbReference type="ARBA" id="ARBA00023136"/>
    </source>
</evidence>
<dbReference type="Pfam" id="PF03706">
    <property type="entry name" value="LPG_synthase_TM"/>
    <property type="match status" value="1"/>
</dbReference>
<dbReference type="PANTHER" id="PTHR39087:SF2">
    <property type="entry name" value="UPF0104 MEMBRANE PROTEIN MJ1595"/>
    <property type="match status" value="1"/>
</dbReference>
<evidence type="ECO:0000256" key="1">
    <source>
        <dbReference type="ARBA" id="ARBA00004651"/>
    </source>
</evidence>
<dbReference type="OrthoDB" id="9812094at2"/>
<dbReference type="RefSeq" id="WP_008991305.1">
    <property type="nucleotide sequence ID" value="NZ_AMSG01000007.1"/>
</dbReference>
<dbReference type="eggNOG" id="COG0392">
    <property type="taxonomic scope" value="Bacteria"/>
</dbReference>
<organism evidence="7 8">
    <name type="scientific">Galbibacter marinus</name>
    <dbReference type="NCBI Taxonomy" id="555500"/>
    <lineage>
        <taxon>Bacteria</taxon>
        <taxon>Pseudomonadati</taxon>
        <taxon>Bacteroidota</taxon>
        <taxon>Flavobacteriia</taxon>
        <taxon>Flavobacteriales</taxon>
        <taxon>Flavobacteriaceae</taxon>
        <taxon>Galbibacter</taxon>
    </lineage>
</organism>
<reference evidence="7 8" key="1">
    <citation type="journal article" date="2012" name="J. Bacteriol.">
        <title>Genome Sequence of Galbibacter marinum Type Strain ck-I2-15.</title>
        <authorList>
            <person name="Lai Q."/>
            <person name="Li C."/>
            <person name="Shao Z."/>
        </authorList>
    </citation>
    <scope>NUCLEOTIDE SEQUENCE [LARGE SCALE GENOMIC DNA]</scope>
    <source>
        <strain evidence="8">ck-I2-15</strain>
    </source>
</reference>
<feature type="transmembrane region" description="Helical" evidence="6">
    <location>
        <begin position="216"/>
        <end position="238"/>
    </location>
</feature>
<keyword evidence="3 6" id="KW-0812">Transmembrane</keyword>
<proteinExistence type="predicted"/>
<protein>
    <submittedName>
        <fullName evidence="7">Lysylphosphatidylglycerol synthetase/upf0104</fullName>
    </submittedName>
</protein>
<dbReference type="GO" id="GO:0005886">
    <property type="term" value="C:plasma membrane"/>
    <property type="evidence" value="ECO:0007669"/>
    <property type="project" value="UniProtKB-SubCell"/>
</dbReference>
<evidence type="ECO:0000256" key="3">
    <source>
        <dbReference type="ARBA" id="ARBA00022692"/>
    </source>
</evidence>
<feature type="transmembrane region" description="Helical" evidence="6">
    <location>
        <begin position="290"/>
        <end position="317"/>
    </location>
</feature>
<evidence type="ECO:0000313" key="8">
    <source>
        <dbReference type="Proteomes" id="UP000007364"/>
    </source>
</evidence>
<name>K2PSE5_9FLAO</name>
<dbReference type="PANTHER" id="PTHR39087">
    <property type="entry name" value="UPF0104 MEMBRANE PROTEIN MJ1595"/>
    <property type="match status" value="1"/>
</dbReference>
<keyword evidence="8" id="KW-1185">Reference proteome</keyword>
<feature type="transmembrane region" description="Helical" evidence="6">
    <location>
        <begin position="161"/>
        <end position="182"/>
    </location>
</feature>